<dbReference type="GO" id="GO:0016020">
    <property type="term" value="C:membrane"/>
    <property type="evidence" value="ECO:0007669"/>
    <property type="project" value="InterPro"/>
</dbReference>
<comment type="subcellular location">
    <subcellularLocation>
        <location evidence="1">Membrane</location>
        <topology evidence="1">Multi-pass membrane protein</topology>
    </subcellularLocation>
</comment>
<dbReference type="AlphaFoldDB" id="A0A8S9LRA2"/>
<protein>
    <recommendedName>
        <fullName evidence="7">WAT1-related protein</fullName>
    </recommendedName>
</protein>
<keyword evidence="4 5" id="KW-0472">Membrane</keyword>
<evidence type="ECO:0008006" key="7">
    <source>
        <dbReference type="Google" id="ProtNLM"/>
    </source>
</evidence>
<evidence type="ECO:0000256" key="5">
    <source>
        <dbReference type="SAM" id="Phobius"/>
    </source>
</evidence>
<accession>A0A8S9LRA2</accession>
<name>A0A8S9LRA2_BRACR</name>
<comment type="caution">
    <text evidence="6">The sequence shown here is derived from an EMBL/GenBank/DDBJ whole genome shotgun (WGS) entry which is preliminary data.</text>
</comment>
<dbReference type="InterPro" id="IPR030184">
    <property type="entry name" value="WAT1-related"/>
</dbReference>
<feature type="transmembrane region" description="Helical" evidence="5">
    <location>
        <begin position="92"/>
        <end position="117"/>
    </location>
</feature>
<feature type="transmembrane region" description="Helical" evidence="5">
    <location>
        <begin position="40"/>
        <end position="60"/>
    </location>
</feature>
<dbReference type="InterPro" id="IPR037185">
    <property type="entry name" value="EmrE-like"/>
</dbReference>
<dbReference type="PANTHER" id="PTHR31218">
    <property type="entry name" value="WAT1-RELATED PROTEIN"/>
    <property type="match status" value="1"/>
</dbReference>
<organism evidence="6">
    <name type="scientific">Brassica cretica</name>
    <name type="common">Mustard</name>
    <dbReference type="NCBI Taxonomy" id="69181"/>
    <lineage>
        <taxon>Eukaryota</taxon>
        <taxon>Viridiplantae</taxon>
        <taxon>Streptophyta</taxon>
        <taxon>Embryophyta</taxon>
        <taxon>Tracheophyta</taxon>
        <taxon>Spermatophyta</taxon>
        <taxon>Magnoliopsida</taxon>
        <taxon>eudicotyledons</taxon>
        <taxon>Gunneridae</taxon>
        <taxon>Pentapetalae</taxon>
        <taxon>rosids</taxon>
        <taxon>malvids</taxon>
        <taxon>Brassicales</taxon>
        <taxon>Brassicaceae</taxon>
        <taxon>Brassiceae</taxon>
        <taxon>Brassica</taxon>
    </lineage>
</organism>
<dbReference type="EMBL" id="QGKY02000089">
    <property type="protein sequence ID" value="KAF2610540.1"/>
    <property type="molecule type" value="Genomic_DNA"/>
</dbReference>
<evidence type="ECO:0000313" key="6">
    <source>
        <dbReference type="EMBL" id="KAF2610540.1"/>
    </source>
</evidence>
<gene>
    <name evidence="6" type="ORF">F2Q70_00009434</name>
</gene>
<proteinExistence type="predicted"/>
<evidence type="ECO:0000256" key="3">
    <source>
        <dbReference type="ARBA" id="ARBA00022989"/>
    </source>
</evidence>
<keyword evidence="3 5" id="KW-1133">Transmembrane helix</keyword>
<keyword evidence="2 5" id="KW-0812">Transmembrane</keyword>
<reference evidence="6" key="1">
    <citation type="submission" date="2019-12" db="EMBL/GenBank/DDBJ databases">
        <title>Genome sequencing and annotation of Brassica cretica.</title>
        <authorList>
            <person name="Studholme D.J."/>
            <person name="Sarris P.F."/>
        </authorList>
    </citation>
    <scope>NUCLEOTIDE SEQUENCE</scope>
    <source>
        <strain evidence="6">PFS-102/07</strain>
        <tissue evidence="6">Leaf</tissue>
    </source>
</reference>
<dbReference type="GO" id="GO:0022857">
    <property type="term" value="F:transmembrane transporter activity"/>
    <property type="evidence" value="ECO:0007669"/>
    <property type="project" value="InterPro"/>
</dbReference>
<evidence type="ECO:0000256" key="2">
    <source>
        <dbReference type="ARBA" id="ARBA00022692"/>
    </source>
</evidence>
<evidence type="ECO:0000256" key="4">
    <source>
        <dbReference type="ARBA" id="ARBA00023136"/>
    </source>
</evidence>
<feature type="transmembrane region" description="Helical" evidence="5">
    <location>
        <begin position="7"/>
        <end position="28"/>
    </location>
</feature>
<sequence>MGYIDGKWAPLIMITVINTINGMVNALIKKVLDGGIDHMVIATYRLGISTFFLLPIAYFWERASLMQYFYLLGLRYTSATLGSAFWGTLPAITFIMALIFRVIGSVVVVIGLYIFLWSKSKQIVECKIVKLPTSTVKEEKDEEDHTNVNKIGRHLVIPMTP</sequence>
<evidence type="ECO:0000256" key="1">
    <source>
        <dbReference type="ARBA" id="ARBA00004141"/>
    </source>
</evidence>
<dbReference type="SUPFAM" id="SSF103481">
    <property type="entry name" value="Multidrug resistance efflux transporter EmrE"/>
    <property type="match status" value="1"/>
</dbReference>